<dbReference type="AlphaFoldDB" id="A0A7S1PCW6"/>
<gene>
    <name evidence="1" type="ORF">VBRA1451_LOCUS25608</name>
</gene>
<organism evidence="1">
    <name type="scientific">Vitrella brassicaformis</name>
    <dbReference type="NCBI Taxonomy" id="1169539"/>
    <lineage>
        <taxon>Eukaryota</taxon>
        <taxon>Sar</taxon>
        <taxon>Alveolata</taxon>
        <taxon>Colpodellida</taxon>
        <taxon>Vitrellaceae</taxon>
        <taxon>Vitrella</taxon>
    </lineage>
</organism>
<dbReference type="EMBL" id="HBGB01043509">
    <property type="protein sequence ID" value="CAD9070526.1"/>
    <property type="molecule type" value="Transcribed_RNA"/>
</dbReference>
<name>A0A7S1PCW6_9ALVE</name>
<protein>
    <submittedName>
        <fullName evidence="1">Uncharacterized protein</fullName>
    </submittedName>
</protein>
<proteinExistence type="predicted"/>
<sequence>MSAIAASLGVKESPTPLMHTYLPAWPGGMDGFQPRMMTHHTLPRCSVFPFVSTHTHTHALAHWSVGRSLSLPQKGPHPLLSHSVRCDCHAKPDHTVVDGLLTAVWRQEATDTLTAVLCCPLSQTDRQTDSSHSAKLPLMSYPLDLPSSPGPPVSLTHTLARSLSHSLPNALACSMVGLSVCLSDRSMPVRHSSDAGMAGHETPQADRQAGRVKRLKTLICCLRLSHFISSTYNQG</sequence>
<evidence type="ECO:0000313" key="1">
    <source>
        <dbReference type="EMBL" id="CAD9070526.1"/>
    </source>
</evidence>
<reference evidence="1" key="1">
    <citation type="submission" date="2021-01" db="EMBL/GenBank/DDBJ databases">
        <authorList>
            <person name="Corre E."/>
            <person name="Pelletier E."/>
            <person name="Niang G."/>
            <person name="Scheremetjew M."/>
            <person name="Finn R."/>
            <person name="Kale V."/>
            <person name="Holt S."/>
            <person name="Cochrane G."/>
            <person name="Meng A."/>
            <person name="Brown T."/>
            <person name="Cohen L."/>
        </authorList>
    </citation>
    <scope>NUCLEOTIDE SEQUENCE</scope>
    <source>
        <strain evidence="1">CCMP3346</strain>
    </source>
</reference>
<accession>A0A7S1PCW6</accession>